<comment type="PTM">
    <text evidence="7">Binds 1 heme group per subunit.</text>
</comment>
<keyword evidence="4" id="KW-0249">Electron transport</keyword>
<keyword evidence="2 7" id="KW-0349">Heme</keyword>
<dbReference type="EMBL" id="NXGX01000007">
    <property type="protein sequence ID" value="PKR57181.1"/>
    <property type="molecule type" value="Genomic_DNA"/>
</dbReference>
<dbReference type="Proteomes" id="UP000233332">
    <property type="component" value="Unassembled WGS sequence"/>
</dbReference>
<comment type="caution">
    <text evidence="9">The sequence shown here is derived from an EMBL/GenBank/DDBJ whole genome shotgun (WGS) entry which is preliminary data.</text>
</comment>
<dbReference type="PROSITE" id="PS51009">
    <property type="entry name" value="CYTCII"/>
    <property type="match status" value="1"/>
</dbReference>
<dbReference type="Pfam" id="PF01322">
    <property type="entry name" value="Cytochrom_C_2"/>
    <property type="match status" value="1"/>
</dbReference>
<feature type="binding site" description="covalent" evidence="7">
    <location>
        <position position="144"/>
    </location>
    <ligand>
        <name>heme c</name>
        <dbReference type="ChEBI" id="CHEBI:61717"/>
    </ligand>
</feature>
<keyword evidence="8" id="KW-0732">Signal</keyword>
<organism evidence="9 10">
    <name type="scientific">Thalassospira lohafexi</name>
    <dbReference type="NCBI Taxonomy" id="744227"/>
    <lineage>
        <taxon>Bacteria</taxon>
        <taxon>Pseudomonadati</taxon>
        <taxon>Pseudomonadota</taxon>
        <taxon>Alphaproteobacteria</taxon>
        <taxon>Rhodospirillales</taxon>
        <taxon>Thalassospiraceae</taxon>
        <taxon>Thalassospira</taxon>
    </lineage>
</organism>
<evidence type="ECO:0000256" key="6">
    <source>
        <dbReference type="PIRSR" id="PIRSR000027-1"/>
    </source>
</evidence>
<dbReference type="RefSeq" id="WP_101304279.1">
    <property type="nucleotide sequence ID" value="NZ_NXGX01000007.1"/>
</dbReference>
<feature type="binding site" description="covalent" evidence="7">
    <location>
        <position position="147"/>
    </location>
    <ligand>
        <name>heme c</name>
        <dbReference type="ChEBI" id="CHEBI:61717"/>
    </ligand>
</feature>
<keyword evidence="5 6" id="KW-0408">Iron</keyword>
<evidence type="ECO:0000313" key="10">
    <source>
        <dbReference type="Proteomes" id="UP000233332"/>
    </source>
</evidence>
<evidence type="ECO:0000256" key="3">
    <source>
        <dbReference type="ARBA" id="ARBA00022723"/>
    </source>
</evidence>
<dbReference type="Gene3D" id="1.20.120.10">
    <property type="entry name" value="Cytochrome c/b562"/>
    <property type="match status" value="1"/>
</dbReference>
<dbReference type="AlphaFoldDB" id="A0A2N3L2Z3"/>
<protein>
    <submittedName>
        <fullName evidence="9">Cytochrome C</fullName>
    </submittedName>
</protein>
<evidence type="ECO:0000256" key="8">
    <source>
        <dbReference type="SAM" id="SignalP"/>
    </source>
</evidence>
<name>A0A2N3L2Z3_9PROT</name>
<dbReference type="InterPro" id="IPR015984">
    <property type="entry name" value="Cyt_c_prime_subgr"/>
</dbReference>
<dbReference type="GO" id="GO:0020037">
    <property type="term" value="F:heme binding"/>
    <property type="evidence" value="ECO:0007669"/>
    <property type="project" value="InterPro"/>
</dbReference>
<accession>A0A2N3L2Z3</accession>
<dbReference type="PRINTS" id="PR00608">
    <property type="entry name" value="CYTCHROMECII"/>
</dbReference>
<proteinExistence type="predicted"/>
<dbReference type="SUPFAM" id="SSF47175">
    <property type="entry name" value="Cytochromes"/>
    <property type="match status" value="1"/>
</dbReference>
<gene>
    <name evidence="9" type="ORF">COO92_17610</name>
</gene>
<dbReference type="InterPro" id="IPR002321">
    <property type="entry name" value="Cyt_c_II"/>
</dbReference>
<evidence type="ECO:0000256" key="7">
    <source>
        <dbReference type="PIRSR" id="PIRSR000027-2"/>
    </source>
</evidence>
<dbReference type="PIRSF" id="PIRSF000027">
    <property type="entry name" value="Cytc_c_prime"/>
    <property type="match status" value="1"/>
</dbReference>
<dbReference type="GO" id="GO:0009055">
    <property type="term" value="F:electron transfer activity"/>
    <property type="evidence" value="ECO:0007669"/>
    <property type="project" value="InterPro"/>
</dbReference>
<dbReference type="InterPro" id="IPR010980">
    <property type="entry name" value="Cyt_c/b562"/>
</dbReference>
<evidence type="ECO:0000256" key="5">
    <source>
        <dbReference type="ARBA" id="ARBA00023004"/>
    </source>
</evidence>
<evidence type="ECO:0000313" key="9">
    <source>
        <dbReference type="EMBL" id="PKR57181.1"/>
    </source>
</evidence>
<evidence type="ECO:0000256" key="1">
    <source>
        <dbReference type="ARBA" id="ARBA00022448"/>
    </source>
</evidence>
<keyword evidence="3 6" id="KW-0479">Metal-binding</keyword>
<dbReference type="GO" id="GO:0042597">
    <property type="term" value="C:periplasmic space"/>
    <property type="evidence" value="ECO:0007669"/>
    <property type="project" value="InterPro"/>
</dbReference>
<evidence type="ECO:0000256" key="2">
    <source>
        <dbReference type="ARBA" id="ARBA00022617"/>
    </source>
</evidence>
<evidence type="ECO:0000256" key="4">
    <source>
        <dbReference type="ARBA" id="ARBA00022982"/>
    </source>
</evidence>
<dbReference type="GO" id="GO:0005506">
    <property type="term" value="F:iron ion binding"/>
    <property type="evidence" value="ECO:0007669"/>
    <property type="project" value="InterPro"/>
</dbReference>
<feature type="chain" id="PRO_5014658745" evidence="8">
    <location>
        <begin position="27"/>
        <end position="154"/>
    </location>
</feature>
<sequence length="154" mass="16137">MKHLVTAGLLGAMIAAGSVMPMAANADEMMDNETVETRQMLMDGIGGAMGTLGCYLKGQCDLPDPVVRNLANGIAFAATAAPNAFEPKTMDASVKTTADEKIWSDWDGFANRFPELKKAALAMASVAGDKAAMGAAMGDLGKNCKGCHDEYRTK</sequence>
<reference evidence="9 10" key="1">
    <citation type="submission" date="2017-09" db="EMBL/GenBank/DDBJ databases">
        <title>Biodiversity and function of Thalassospira species in the particle-attached aromatic-hydrocarbon-degrading consortia from the surface seawater of the China South Sea.</title>
        <authorList>
            <person name="Dong C."/>
            <person name="Lai Q."/>
            <person name="Shao Z."/>
        </authorList>
    </citation>
    <scope>NUCLEOTIDE SEQUENCE [LARGE SCALE GENOMIC DNA]</scope>
    <source>
        <strain evidence="9 10">139Z-12</strain>
    </source>
</reference>
<keyword evidence="1" id="KW-0813">Transport</keyword>
<dbReference type="GO" id="GO:0022900">
    <property type="term" value="P:electron transport chain"/>
    <property type="evidence" value="ECO:0007669"/>
    <property type="project" value="InterPro"/>
</dbReference>
<keyword evidence="10" id="KW-1185">Reference proteome</keyword>
<feature type="signal peptide" evidence="8">
    <location>
        <begin position="1"/>
        <end position="26"/>
    </location>
</feature>
<feature type="binding site" description="axial binding residue" evidence="6">
    <location>
        <position position="148"/>
    </location>
    <ligand>
        <name>heme c</name>
        <dbReference type="ChEBI" id="CHEBI:61717"/>
    </ligand>
    <ligandPart>
        <name>Fe</name>
        <dbReference type="ChEBI" id="CHEBI:18248"/>
    </ligandPart>
</feature>
<dbReference type="InterPro" id="IPR012127">
    <property type="entry name" value="Cyt_c_prime"/>
</dbReference>